<organism evidence="1 2">
    <name type="scientific">Gracilibacillus pellucidus</name>
    <dbReference type="NCBI Taxonomy" id="3095368"/>
    <lineage>
        <taxon>Bacteria</taxon>
        <taxon>Bacillati</taxon>
        <taxon>Bacillota</taxon>
        <taxon>Bacilli</taxon>
        <taxon>Bacillales</taxon>
        <taxon>Bacillaceae</taxon>
        <taxon>Gracilibacillus</taxon>
    </lineage>
</organism>
<protein>
    <submittedName>
        <fullName evidence="1">Helix-turn-helix domain-containing protein</fullName>
    </submittedName>
</protein>
<gene>
    <name evidence="1" type="ORF">SH601_11620</name>
</gene>
<name>A0ACC6M6N0_9BACI</name>
<comment type="caution">
    <text evidence="1">The sequence shown here is derived from an EMBL/GenBank/DDBJ whole genome shotgun (WGS) entry which is preliminary data.</text>
</comment>
<sequence>MLGAIERGDRTPSLELAKKVADYYNLTIDELFFEQKRNKVFPCREVLV</sequence>
<evidence type="ECO:0000313" key="1">
    <source>
        <dbReference type="EMBL" id="MDX8046629.1"/>
    </source>
</evidence>
<reference evidence="1" key="1">
    <citation type="submission" date="2023-11" db="EMBL/GenBank/DDBJ databases">
        <title>Gracilibacillus pellucida a moderately halophilic bacterium isolated from saline soil in Xinjiang province.</title>
        <authorList>
            <person name="Zhang Z."/>
            <person name="Tan F."/>
            <person name="Wang Y."/>
            <person name="Xia M."/>
        </authorList>
    </citation>
    <scope>NUCLEOTIDE SEQUENCE</scope>
    <source>
        <strain evidence="1">S3-1-1</strain>
    </source>
</reference>
<dbReference type="Proteomes" id="UP001277972">
    <property type="component" value="Unassembled WGS sequence"/>
</dbReference>
<proteinExistence type="predicted"/>
<evidence type="ECO:0000313" key="2">
    <source>
        <dbReference type="Proteomes" id="UP001277972"/>
    </source>
</evidence>
<dbReference type="EMBL" id="JAWZSR010000006">
    <property type="protein sequence ID" value="MDX8046629.1"/>
    <property type="molecule type" value="Genomic_DNA"/>
</dbReference>
<keyword evidence="2" id="KW-1185">Reference proteome</keyword>
<accession>A0ACC6M6N0</accession>